<name>A0A0K0DDL5_ANGCA</name>
<dbReference type="AlphaFoldDB" id="A0A0K0DDL5"/>
<organism evidence="1 2">
    <name type="scientific">Angiostrongylus cantonensis</name>
    <name type="common">Rat lungworm</name>
    <dbReference type="NCBI Taxonomy" id="6313"/>
    <lineage>
        <taxon>Eukaryota</taxon>
        <taxon>Metazoa</taxon>
        <taxon>Ecdysozoa</taxon>
        <taxon>Nematoda</taxon>
        <taxon>Chromadorea</taxon>
        <taxon>Rhabditida</taxon>
        <taxon>Rhabditina</taxon>
        <taxon>Rhabditomorpha</taxon>
        <taxon>Strongyloidea</taxon>
        <taxon>Metastrongylidae</taxon>
        <taxon>Angiostrongylus</taxon>
    </lineage>
</organism>
<accession>A0A0K0DDL5</accession>
<evidence type="ECO:0000313" key="2">
    <source>
        <dbReference type="WBParaSite" id="ACAC_0000882901-mRNA-1"/>
    </source>
</evidence>
<reference evidence="2" key="2">
    <citation type="submission" date="2017-02" db="UniProtKB">
        <authorList>
            <consortium name="WormBaseParasite"/>
        </authorList>
    </citation>
    <scope>IDENTIFICATION</scope>
</reference>
<keyword evidence="1" id="KW-1185">Reference proteome</keyword>
<evidence type="ECO:0000313" key="1">
    <source>
        <dbReference type="Proteomes" id="UP000035642"/>
    </source>
</evidence>
<proteinExistence type="predicted"/>
<sequence>MVPHTTWIRLQRMPYWSTCSMTAGKTESYIKDFTGQTIIARTGSTLGAMDEYGETMAGTSRTVQNVKATYERRKSFSLHHDEYR</sequence>
<dbReference type="Proteomes" id="UP000035642">
    <property type="component" value="Unassembled WGS sequence"/>
</dbReference>
<reference evidence="1" key="1">
    <citation type="submission" date="2012-09" db="EMBL/GenBank/DDBJ databases">
        <authorList>
            <person name="Martin A.A."/>
        </authorList>
    </citation>
    <scope>NUCLEOTIDE SEQUENCE</scope>
</reference>
<protein>
    <submittedName>
        <fullName evidence="2">YDG domain-containing protein</fullName>
    </submittedName>
</protein>
<dbReference type="WBParaSite" id="ACAC_0000882901-mRNA-1">
    <property type="protein sequence ID" value="ACAC_0000882901-mRNA-1"/>
    <property type="gene ID" value="ACAC_0000882901"/>
</dbReference>